<evidence type="ECO:0000313" key="1">
    <source>
        <dbReference type="EMBL" id="OFJ52563.1"/>
    </source>
</evidence>
<reference evidence="1 2" key="1">
    <citation type="submission" date="2016-09" db="EMBL/GenBank/DDBJ databases">
        <title>genome sequence of Mycobacterium sp. 739 SCH.</title>
        <authorList>
            <person name="Greninger A.L."/>
            <person name="Qin X."/>
            <person name="Jerome K."/>
            <person name="Vora S."/>
            <person name="Quinn K."/>
        </authorList>
    </citation>
    <scope>NUCLEOTIDE SEQUENCE [LARGE SCALE GENOMIC DNA]</scope>
    <source>
        <strain evidence="1 2">SCH</strain>
    </source>
</reference>
<organism evidence="1 2">
    <name type="scientific">Mycolicibacterium grossiae</name>
    <dbReference type="NCBI Taxonomy" id="1552759"/>
    <lineage>
        <taxon>Bacteria</taxon>
        <taxon>Bacillati</taxon>
        <taxon>Actinomycetota</taxon>
        <taxon>Actinomycetes</taxon>
        <taxon>Mycobacteriales</taxon>
        <taxon>Mycobacteriaceae</taxon>
        <taxon>Mycolicibacterium</taxon>
    </lineage>
</organism>
<gene>
    <name evidence="1" type="ORF">BEL07_17110</name>
</gene>
<sequence length="283" mass="30428">MSFTALIAAVVERTGSLGTGFSPTPSSDERTTVSNWLNEAIRATSNDVGAAATSTSHRQQIIDLKAAYTKACDDVRGDISLSELGKQQLIARAWVNTKTEIARLQQADFDTLVTRYNKLERQVFGTAADSAGADAVSFRDAVDRASKLDNDEAAAKLLGTAELSGDTILAKAVVMRAWEARWNDVVDHYAVNHATVADTLAELVSLRNTLDSRVSKLGGALGANLPRPTELQNLSLAEVQSYADAEPSLSASHVLNNRFTNGITPTQERQAREQAIAEARNGR</sequence>
<evidence type="ECO:0000313" key="2">
    <source>
        <dbReference type="Proteomes" id="UP000178953"/>
    </source>
</evidence>
<dbReference type="Proteomes" id="UP000178953">
    <property type="component" value="Unassembled WGS sequence"/>
</dbReference>
<keyword evidence="2" id="KW-1185">Reference proteome</keyword>
<proteinExistence type="predicted"/>
<accession>A0A1E8Q1Z4</accession>
<dbReference type="AlphaFoldDB" id="A0A1E8Q1Z4"/>
<dbReference type="EMBL" id="MCHX01000038">
    <property type="protein sequence ID" value="OFJ52563.1"/>
    <property type="molecule type" value="Genomic_DNA"/>
</dbReference>
<protein>
    <submittedName>
        <fullName evidence="1">Uncharacterized protein</fullName>
    </submittedName>
</protein>
<name>A0A1E8Q1Z4_9MYCO</name>
<comment type="caution">
    <text evidence="1">The sequence shown here is derived from an EMBL/GenBank/DDBJ whole genome shotgun (WGS) entry which is preliminary data.</text>
</comment>